<evidence type="ECO:0000313" key="2">
    <source>
        <dbReference type="EMBL" id="KXU89343.1"/>
    </source>
</evidence>
<accession>A0A149PWC2</accession>
<gene>
    <name evidence="2" type="ORF">CI15_09980</name>
</gene>
<sequence>MHSVELFCQRPLGASYVICGEWHYKACLGKAADLQKAIELIVERLRIAEQCCGEPIVGKVMPNGDAMELAGSEGRPRNNFAQKNGPTTLPEYCS</sequence>
<dbReference type="AlphaFoldDB" id="A0A149PWC2"/>
<proteinExistence type="predicted"/>
<dbReference type="RefSeq" id="WP_062127091.1">
    <property type="nucleotide sequence ID" value="NZ_LRBG01000005.1"/>
</dbReference>
<reference evidence="2 3" key="1">
    <citation type="journal article" date="2015" name="Int. J. Syst. Evol. Microbiol.">
        <title>Burkholderia monticola sp. nov., isolated from mountain soil.</title>
        <authorList>
            <person name="Baek I."/>
            <person name="Seo B."/>
            <person name="Lee I."/>
            <person name="Yi H."/>
            <person name="Chun J."/>
        </authorList>
    </citation>
    <scope>NUCLEOTIDE SEQUENCE [LARGE SCALE GENOMIC DNA]</scope>
    <source>
        <strain evidence="2 3">JC2948</strain>
    </source>
</reference>
<dbReference type="EMBL" id="LRBG01000005">
    <property type="protein sequence ID" value="KXU89343.1"/>
    <property type="molecule type" value="Genomic_DNA"/>
</dbReference>
<protein>
    <submittedName>
        <fullName evidence="2">Uncharacterized protein</fullName>
    </submittedName>
</protein>
<dbReference type="Proteomes" id="UP000075613">
    <property type="component" value="Unassembled WGS sequence"/>
</dbReference>
<feature type="region of interest" description="Disordered" evidence="1">
    <location>
        <begin position="67"/>
        <end position="94"/>
    </location>
</feature>
<name>A0A149PWC2_9BURK</name>
<keyword evidence="3" id="KW-1185">Reference proteome</keyword>
<evidence type="ECO:0000256" key="1">
    <source>
        <dbReference type="SAM" id="MobiDB-lite"/>
    </source>
</evidence>
<evidence type="ECO:0000313" key="3">
    <source>
        <dbReference type="Proteomes" id="UP000075613"/>
    </source>
</evidence>
<comment type="caution">
    <text evidence="2">The sequence shown here is derived from an EMBL/GenBank/DDBJ whole genome shotgun (WGS) entry which is preliminary data.</text>
</comment>
<organism evidence="2 3">
    <name type="scientific">Paraburkholderia monticola</name>
    <dbReference type="NCBI Taxonomy" id="1399968"/>
    <lineage>
        <taxon>Bacteria</taxon>
        <taxon>Pseudomonadati</taxon>
        <taxon>Pseudomonadota</taxon>
        <taxon>Betaproteobacteria</taxon>
        <taxon>Burkholderiales</taxon>
        <taxon>Burkholderiaceae</taxon>
        <taxon>Paraburkholderia</taxon>
    </lineage>
</organism>